<proteinExistence type="predicted"/>
<dbReference type="GeneID" id="25742559"/>
<dbReference type="Proteomes" id="UP000054498">
    <property type="component" value="Unassembled WGS sequence"/>
</dbReference>
<dbReference type="OrthoDB" id="10646265at2759"/>
<reference evidence="1 2" key="1">
    <citation type="journal article" date="2013" name="BMC Genomics">
        <title>Reconstruction of the lipid metabolism for the microalga Monoraphidium neglectum from its genome sequence reveals characteristics suitable for biofuel production.</title>
        <authorList>
            <person name="Bogen C."/>
            <person name="Al-Dilaimi A."/>
            <person name="Albersmeier A."/>
            <person name="Wichmann J."/>
            <person name="Grundmann M."/>
            <person name="Rupp O."/>
            <person name="Lauersen K.J."/>
            <person name="Blifernez-Klassen O."/>
            <person name="Kalinowski J."/>
            <person name="Goesmann A."/>
            <person name="Mussgnug J.H."/>
            <person name="Kruse O."/>
        </authorList>
    </citation>
    <scope>NUCLEOTIDE SEQUENCE [LARGE SCALE GENOMIC DNA]</scope>
    <source>
        <strain evidence="1 2">SAG 48.87</strain>
    </source>
</reference>
<keyword evidence="2" id="KW-1185">Reference proteome</keyword>
<evidence type="ECO:0000313" key="1">
    <source>
        <dbReference type="EMBL" id="KIY98277.1"/>
    </source>
</evidence>
<dbReference type="AlphaFoldDB" id="A0A0D2JFN6"/>
<protein>
    <submittedName>
        <fullName evidence="1">Uncharacterized protein</fullName>
    </submittedName>
</protein>
<name>A0A0D2JFN6_9CHLO</name>
<accession>A0A0D2JFN6</accession>
<dbReference type="EMBL" id="KK102243">
    <property type="protein sequence ID" value="KIY98277.1"/>
    <property type="molecule type" value="Genomic_DNA"/>
</dbReference>
<dbReference type="RefSeq" id="XP_013897297.1">
    <property type="nucleotide sequence ID" value="XM_014041843.1"/>
</dbReference>
<dbReference type="KEGG" id="mng:MNEG_9684"/>
<evidence type="ECO:0000313" key="2">
    <source>
        <dbReference type="Proteomes" id="UP000054498"/>
    </source>
</evidence>
<organism evidence="1 2">
    <name type="scientific">Monoraphidium neglectum</name>
    <dbReference type="NCBI Taxonomy" id="145388"/>
    <lineage>
        <taxon>Eukaryota</taxon>
        <taxon>Viridiplantae</taxon>
        <taxon>Chlorophyta</taxon>
        <taxon>core chlorophytes</taxon>
        <taxon>Chlorophyceae</taxon>
        <taxon>CS clade</taxon>
        <taxon>Sphaeropleales</taxon>
        <taxon>Selenastraceae</taxon>
        <taxon>Monoraphidium</taxon>
    </lineage>
</organism>
<sequence length="519" mass="53136">MCHAQDPLRLLRLLCPSPHVLLLPYLALGGHDQLLQEAAEQLWRADGQIGSGCGNGGSCSGGNVCDGWEPYAAQSSPQLGRADVIRLAAQAALRSSRGDAAAKLLLLRAAPRGDPCTADARGPGAESAAADGAAAAAALAGMDELAAHCGCDGSVVSALHRLVRDGLAPQDAAAVDPPAFGAFLLPAAAMGGNISAVEAAAGQLLDELAATRQLPAALCLAGRGGHVGAVEALLRDPRISSRPLEIAALDGASRGWPAATLRPVAAAVASRYREDATRMLAGPMERAVAYGHSEAGDIIWEALVQGPPEPERYADLIVRLAAAGDYARAVWIADYAPPVMVKVGTAPAAAAAERGHERLATLMAERAARALPGGRAAAARGRLAAAAGDAAAAERLLSEITLAPGELRRDLLCHAASKGDLAMLLLLLDRLGPWMGEEVDAVASLVKNGHGRLMPALHAATAPPTTARLLRACCKLCGPWLVPEAGLMLWALRTTTNPSALDLMVGAATLSLKAVFCVS</sequence>
<gene>
    <name evidence="1" type="ORF">MNEG_9684</name>
</gene>